<evidence type="ECO:0000256" key="1">
    <source>
        <dbReference type="SAM" id="MobiDB-lite"/>
    </source>
</evidence>
<evidence type="ECO:0000313" key="3">
    <source>
        <dbReference type="Proteomes" id="UP001195483"/>
    </source>
</evidence>
<reference evidence="2" key="2">
    <citation type="journal article" date="2021" name="Genome Biol. Evol.">
        <title>Developing a high-quality reference genome for a parasitic bivalve with doubly uniparental inheritance (Bivalvia: Unionida).</title>
        <authorList>
            <person name="Smith C.H."/>
        </authorList>
    </citation>
    <scope>NUCLEOTIDE SEQUENCE</scope>
    <source>
        <strain evidence="2">CHS0354</strain>
        <tissue evidence="2">Mantle</tissue>
    </source>
</reference>
<name>A0AAE0T4X2_9BIVA</name>
<dbReference type="Gene3D" id="2.60.220.30">
    <property type="match status" value="1"/>
</dbReference>
<dbReference type="Gene3D" id="1.10.533.10">
    <property type="entry name" value="Death Domain, Fas"/>
    <property type="match status" value="1"/>
</dbReference>
<keyword evidence="3" id="KW-1185">Reference proteome</keyword>
<organism evidence="2 3">
    <name type="scientific">Potamilus streckersoni</name>
    <dbReference type="NCBI Taxonomy" id="2493646"/>
    <lineage>
        <taxon>Eukaryota</taxon>
        <taxon>Metazoa</taxon>
        <taxon>Spiralia</taxon>
        <taxon>Lophotrochozoa</taxon>
        <taxon>Mollusca</taxon>
        <taxon>Bivalvia</taxon>
        <taxon>Autobranchia</taxon>
        <taxon>Heteroconchia</taxon>
        <taxon>Palaeoheterodonta</taxon>
        <taxon>Unionida</taxon>
        <taxon>Unionoidea</taxon>
        <taxon>Unionidae</taxon>
        <taxon>Ambleminae</taxon>
        <taxon>Lampsilini</taxon>
        <taxon>Potamilus</taxon>
    </lineage>
</organism>
<dbReference type="InterPro" id="IPR011029">
    <property type="entry name" value="DEATH-like_dom_sf"/>
</dbReference>
<dbReference type="EMBL" id="JAEAOA010000519">
    <property type="protein sequence ID" value="KAK3603263.1"/>
    <property type="molecule type" value="Genomic_DNA"/>
</dbReference>
<evidence type="ECO:0000313" key="2">
    <source>
        <dbReference type="EMBL" id="KAK3603263.1"/>
    </source>
</evidence>
<comment type="caution">
    <text evidence="2">The sequence shown here is derived from an EMBL/GenBank/DDBJ whole genome shotgun (WGS) entry which is preliminary data.</text>
</comment>
<evidence type="ECO:0008006" key="4">
    <source>
        <dbReference type="Google" id="ProtNLM"/>
    </source>
</evidence>
<reference evidence="2" key="1">
    <citation type="journal article" date="2021" name="Genome Biol. Evol.">
        <title>A High-Quality Reference Genome for a Parasitic Bivalve with Doubly Uniparental Inheritance (Bivalvia: Unionida).</title>
        <authorList>
            <person name="Smith C.H."/>
        </authorList>
    </citation>
    <scope>NUCLEOTIDE SEQUENCE</scope>
    <source>
        <strain evidence="2">CHS0354</strain>
    </source>
</reference>
<dbReference type="AlphaFoldDB" id="A0AAE0T4X2"/>
<gene>
    <name evidence="2" type="ORF">CHS0354_007594</name>
</gene>
<protein>
    <recommendedName>
        <fullName evidence="4">Death domain-containing protein</fullName>
    </recommendedName>
</protein>
<proteinExistence type="predicted"/>
<accession>A0AAE0T4X2</accession>
<sequence>MGLRASIERSSKMEPQSSRSKEDNNDLSALLREDNKSLSEALGMVHILMGIIQDKTKDLRTKDAHIHAMHDKLEEKLKQFKNKSYIDGDIVYQIEMKLYDLMNKAGDLSIRSGTPGLDVSGELAKLRNLTMGIRSELMDVGLLLDYYQEREVTGNEDISVLTLLDEPRFSVFLPKTDRKKLRQKCASAKCVENFNMDNIFKESKLRLSNIEDDEYTLQSDVFQIKQFRLSQDALCKVEIFNCERISSEEWAAIVQIDGIWVELPVIAKKNHAHFDAKGIDTVYIISRPKCTRVTLTKKGWTFQSDEDQNIKVEFPDDAVKDDTPISLKVLTEQVGYITRNEEVDEFEVYDVSPCVSVDHKGVEKFTKNVKVSLTLPETSVHPDTFVILLNWTHDDEIELLEQNIEIRAGVGIAEVDSFSRKMFARVKKGHVQNFPSCKNHVKRQVSSRFGVRTYCQLLIFVDTAERNTLWVEVVSTNKVEDVLNKRKKDNPSLFEMNNSRSGEICLADRQGVRIYVEGKLRFIPHHMDYMDGCAVLTFRKKRMDNHIRFPLEPNPKGSRDTFTFMNFKTYTYRNTAKMRSLHRYHFSELDSFTVKERKAPRDNEGKDPRKNIAPSILSGDVDFFSERSLRVLAENIPVTKNEPLGIELGIKINEIDNFKAEGHTGINLTFRILQQWMKFKRLKSVWDRITVLCNALADLNLLAVASVVDEVFKEKRELQRGDFSR</sequence>
<reference evidence="2" key="3">
    <citation type="submission" date="2023-05" db="EMBL/GenBank/DDBJ databases">
        <authorList>
            <person name="Smith C.H."/>
        </authorList>
    </citation>
    <scope>NUCLEOTIDE SEQUENCE</scope>
    <source>
        <strain evidence="2">CHS0354</strain>
        <tissue evidence="2">Mantle</tissue>
    </source>
</reference>
<feature type="compositionally biased region" description="Basic and acidic residues" evidence="1">
    <location>
        <begin position="1"/>
        <end position="12"/>
    </location>
</feature>
<dbReference type="Proteomes" id="UP001195483">
    <property type="component" value="Unassembled WGS sequence"/>
</dbReference>
<dbReference type="SUPFAM" id="SSF47986">
    <property type="entry name" value="DEATH domain"/>
    <property type="match status" value="1"/>
</dbReference>
<feature type="region of interest" description="Disordered" evidence="1">
    <location>
        <begin position="1"/>
        <end position="25"/>
    </location>
</feature>